<dbReference type="PANTHER" id="PTHR48111:SF22">
    <property type="entry name" value="REGULATOR OF RPOS"/>
    <property type="match status" value="1"/>
</dbReference>
<dbReference type="Gene3D" id="1.10.10.10">
    <property type="entry name" value="Winged helix-like DNA-binding domain superfamily/Winged helix DNA-binding domain"/>
    <property type="match status" value="1"/>
</dbReference>
<dbReference type="InterPro" id="IPR001789">
    <property type="entry name" value="Sig_transdc_resp-reg_receiver"/>
</dbReference>
<evidence type="ECO:0000256" key="2">
    <source>
        <dbReference type="ARBA" id="ARBA00022553"/>
    </source>
</evidence>
<dbReference type="Proteomes" id="UP000746471">
    <property type="component" value="Unassembled WGS sequence"/>
</dbReference>
<dbReference type="SMART" id="SM00862">
    <property type="entry name" value="Trans_reg_C"/>
    <property type="match status" value="1"/>
</dbReference>
<dbReference type="SUPFAM" id="SSF46894">
    <property type="entry name" value="C-terminal effector domain of the bipartite response regulators"/>
    <property type="match status" value="1"/>
</dbReference>
<dbReference type="PROSITE" id="PS50110">
    <property type="entry name" value="RESPONSE_REGULATORY"/>
    <property type="match status" value="1"/>
</dbReference>
<dbReference type="Gene3D" id="6.10.250.690">
    <property type="match status" value="1"/>
</dbReference>
<name>A0ABS5PLB3_9FIRM</name>
<dbReference type="Gene3D" id="3.40.50.2300">
    <property type="match status" value="1"/>
</dbReference>
<evidence type="ECO:0000259" key="10">
    <source>
        <dbReference type="PROSITE" id="PS50110"/>
    </source>
</evidence>
<evidence type="ECO:0000313" key="13">
    <source>
        <dbReference type="Proteomes" id="UP000746471"/>
    </source>
</evidence>
<keyword evidence="3" id="KW-0902">Two-component regulatory system</keyword>
<sequence length="230" mass="25909">MRILLVEDERHLAEAISQILKKQKYTVDMVHNGVAGLDNALSDIYDLIILDIMLPEMNGLEVLRTLRAESIETPVLMLTAKGEITDRVKGLDSGADDYLPKPFATEELLARIRALSRRKGEIVSSDAMCFGDIILNTETLLLSTNHKEIKLTLRESELLAFLILRKGLIASKELIIEKLWGYDSEAEHNNVEVYISFLRKKLLYLDAHVVITTTRGVGYSLEVKIPCSEN</sequence>
<accession>A0ABS5PLB3</accession>
<evidence type="ECO:0000259" key="11">
    <source>
        <dbReference type="PROSITE" id="PS51755"/>
    </source>
</evidence>
<dbReference type="SMART" id="SM00448">
    <property type="entry name" value="REC"/>
    <property type="match status" value="1"/>
</dbReference>
<dbReference type="SUPFAM" id="SSF52172">
    <property type="entry name" value="CheY-like"/>
    <property type="match status" value="1"/>
</dbReference>
<comment type="caution">
    <text evidence="12">The sequence shown here is derived from an EMBL/GenBank/DDBJ whole genome shotgun (WGS) entry which is preliminary data.</text>
</comment>
<evidence type="ECO:0000256" key="5">
    <source>
        <dbReference type="ARBA" id="ARBA00023125"/>
    </source>
</evidence>
<comment type="function">
    <text evidence="7">May play the central regulatory role in sporulation. It may be an element of the effector pathway responsible for the activation of sporulation genes in response to nutritional stress. Spo0A may act in concert with spo0H (a sigma factor) to control the expression of some genes that are critical to the sporulation process.</text>
</comment>
<evidence type="ECO:0000256" key="4">
    <source>
        <dbReference type="ARBA" id="ARBA00023015"/>
    </source>
</evidence>
<dbReference type="RefSeq" id="WP_213235736.1">
    <property type="nucleotide sequence ID" value="NZ_JAHBCL010000006.1"/>
</dbReference>
<evidence type="ECO:0000256" key="9">
    <source>
        <dbReference type="PROSITE-ProRule" id="PRU01091"/>
    </source>
</evidence>
<evidence type="ECO:0000256" key="6">
    <source>
        <dbReference type="ARBA" id="ARBA00023163"/>
    </source>
</evidence>
<dbReference type="Pfam" id="PF00486">
    <property type="entry name" value="Trans_reg_C"/>
    <property type="match status" value="1"/>
</dbReference>
<evidence type="ECO:0000256" key="1">
    <source>
        <dbReference type="ARBA" id="ARBA00018672"/>
    </source>
</evidence>
<feature type="domain" description="OmpR/PhoB-type" evidence="11">
    <location>
        <begin position="125"/>
        <end position="223"/>
    </location>
</feature>
<evidence type="ECO:0000256" key="8">
    <source>
        <dbReference type="PROSITE-ProRule" id="PRU00169"/>
    </source>
</evidence>
<evidence type="ECO:0000256" key="3">
    <source>
        <dbReference type="ARBA" id="ARBA00023012"/>
    </source>
</evidence>
<dbReference type="PANTHER" id="PTHR48111">
    <property type="entry name" value="REGULATOR OF RPOS"/>
    <property type="match status" value="1"/>
</dbReference>
<dbReference type="InterPro" id="IPR036388">
    <property type="entry name" value="WH-like_DNA-bd_sf"/>
</dbReference>
<organism evidence="12 13">
    <name type="scientific">Fusibacter paucivorans</name>
    <dbReference type="NCBI Taxonomy" id="76009"/>
    <lineage>
        <taxon>Bacteria</taxon>
        <taxon>Bacillati</taxon>
        <taxon>Bacillota</taxon>
        <taxon>Clostridia</taxon>
        <taxon>Eubacteriales</taxon>
        <taxon>Eubacteriales Family XII. Incertae Sedis</taxon>
        <taxon>Fusibacter</taxon>
    </lineage>
</organism>
<keyword evidence="2 8" id="KW-0597">Phosphoprotein</keyword>
<protein>
    <recommendedName>
        <fullName evidence="1">Stage 0 sporulation protein A homolog</fullName>
    </recommendedName>
</protein>
<dbReference type="Pfam" id="PF00072">
    <property type="entry name" value="Response_reg"/>
    <property type="match status" value="1"/>
</dbReference>
<proteinExistence type="predicted"/>
<evidence type="ECO:0000313" key="12">
    <source>
        <dbReference type="EMBL" id="MBS7525950.1"/>
    </source>
</evidence>
<reference evidence="12 13" key="1">
    <citation type="submission" date="2021-05" db="EMBL/GenBank/DDBJ databases">
        <title>Fusibacter ferrireducens sp. nov., an anaerobic, sulfur- and Fe-reducing bacterium isolated from the mangrove sediment.</title>
        <authorList>
            <person name="Qiu D."/>
        </authorList>
    </citation>
    <scope>NUCLEOTIDE SEQUENCE [LARGE SCALE GENOMIC DNA]</scope>
    <source>
        <strain evidence="12 13">DSM 12116</strain>
    </source>
</reference>
<feature type="DNA-binding region" description="OmpR/PhoB-type" evidence="9">
    <location>
        <begin position="125"/>
        <end position="223"/>
    </location>
</feature>
<dbReference type="CDD" id="cd00383">
    <property type="entry name" value="trans_reg_C"/>
    <property type="match status" value="1"/>
</dbReference>
<dbReference type="InterPro" id="IPR001867">
    <property type="entry name" value="OmpR/PhoB-type_DNA-bd"/>
</dbReference>
<evidence type="ECO:0000256" key="7">
    <source>
        <dbReference type="ARBA" id="ARBA00024867"/>
    </source>
</evidence>
<dbReference type="InterPro" id="IPR011006">
    <property type="entry name" value="CheY-like_superfamily"/>
</dbReference>
<dbReference type="InterPro" id="IPR039420">
    <property type="entry name" value="WalR-like"/>
</dbReference>
<dbReference type="EMBL" id="JAHBCL010000006">
    <property type="protein sequence ID" value="MBS7525950.1"/>
    <property type="molecule type" value="Genomic_DNA"/>
</dbReference>
<dbReference type="InterPro" id="IPR016032">
    <property type="entry name" value="Sig_transdc_resp-reg_C-effctor"/>
</dbReference>
<feature type="domain" description="Response regulatory" evidence="10">
    <location>
        <begin position="2"/>
        <end position="116"/>
    </location>
</feature>
<dbReference type="PROSITE" id="PS51755">
    <property type="entry name" value="OMPR_PHOB"/>
    <property type="match status" value="1"/>
</dbReference>
<feature type="modified residue" description="4-aspartylphosphate" evidence="8">
    <location>
        <position position="51"/>
    </location>
</feature>
<keyword evidence="6" id="KW-0804">Transcription</keyword>
<keyword evidence="13" id="KW-1185">Reference proteome</keyword>
<keyword evidence="4" id="KW-0805">Transcription regulation</keyword>
<gene>
    <name evidence="12" type="ORF">KHM83_04565</name>
</gene>
<keyword evidence="5 9" id="KW-0238">DNA-binding</keyword>
<dbReference type="CDD" id="cd17625">
    <property type="entry name" value="REC_OmpR_DrrD-like"/>
    <property type="match status" value="1"/>
</dbReference>